<dbReference type="Proteomes" id="UP001497416">
    <property type="component" value="Unassembled WGS sequence"/>
</dbReference>
<keyword evidence="1" id="KW-0732">Signal</keyword>
<dbReference type="EMBL" id="CAXIXY010000010">
    <property type="protein sequence ID" value="CAL2094746.1"/>
    <property type="molecule type" value="Genomic_DNA"/>
</dbReference>
<organism evidence="2 3">
    <name type="scientific">Tenacibaculum platacis</name>
    <dbReference type="NCBI Taxonomy" id="3137852"/>
    <lineage>
        <taxon>Bacteria</taxon>
        <taxon>Pseudomonadati</taxon>
        <taxon>Bacteroidota</taxon>
        <taxon>Flavobacteriia</taxon>
        <taxon>Flavobacteriales</taxon>
        <taxon>Flavobacteriaceae</taxon>
        <taxon>Tenacibaculum</taxon>
    </lineage>
</organism>
<sequence>MKYLVLLFLFISVSINAQVFSGTPVSGFPSGTTAQITAVTGPVEATIAYSTDEKIFYYYDGTNWVALRTAPSVYVGSFIINAPGGSSATSFDQVISGLPFQPSQVTFVAHANVEGFGVNSAGSGGLNTATLQNAFGTAQGYARNDGATIEQGTIYVGGSGSSINSISRYSSNAQCFGLRYNDQNANNLGILSGVLNSFDFNTGTQTGGFTIRVSYALGTTGNAGRNDDILNESLVVFYTAYR</sequence>
<accession>A0ABM9P6Q2</accession>
<keyword evidence="3" id="KW-1185">Reference proteome</keyword>
<proteinExistence type="predicted"/>
<protein>
    <submittedName>
        <fullName evidence="2">Uncharacterized protein</fullName>
    </submittedName>
</protein>
<evidence type="ECO:0000313" key="2">
    <source>
        <dbReference type="EMBL" id="CAL2094746.1"/>
    </source>
</evidence>
<reference evidence="2 3" key="1">
    <citation type="submission" date="2024-05" db="EMBL/GenBank/DDBJ databases">
        <authorList>
            <person name="Duchaud E."/>
        </authorList>
    </citation>
    <scope>NUCLEOTIDE SEQUENCE [LARGE SCALE GENOMIC DNA]</scope>
    <source>
        <strain evidence="2">Ena-SAMPLE-TAB-13-05-2024-13:56:06:370-140302</strain>
    </source>
</reference>
<comment type="caution">
    <text evidence="2">The sequence shown here is derived from an EMBL/GenBank/DDBJ whole genome shotgun (WGS) entry which is preliminary data.</text>
</comment>
<feature type="signal peptide" evidence="1">
    <location>
        <begin position="1"/>
        <end position="17"/>
    </location>
</feature>
<feature type="chain" id="PRO_5045861670" evidence="1">
    <location>
        <begin position="18"/>
        <end position="242"/>
    </location>
</feature>
<evidence type="ECO:0000313" key="3">
    <source>
        <dbReference type="Proteomes" id="UP001497416"/>
    </source>
</evidence>
<dbReference type="RefSeq" id="WP_348714050.1">
    <property type="nucleotide sequence ID" value="NZ_CAXIXY010000010.1"/>
</dbReference>
<name>A0ABM9P6Q2_9FLAO</name>
<evidence type="ECO:0000256" key="1">
    <source>
        <dbReference type="SAM" id="SignalP"/>
    </source>
</evidence>
<gene>
    <name evidence="2" type="ORF">T190607A01A_80003</name>
</gene>